<sequence length="144" mass="16410">MHHFGCGRLLFLSRITNQYPLLSFLELAKCSGEARGIRVQCLGTRLISLSKKYTTAPQYFPLETILRMLLSRGIQEGFAPSFFNILVAMMKAPLNTVIDALANAFRKDPFYQKNSAASKYLMQTSFHVMKDFVENSSLNSFDRR</sequence>
<name>A0A183DJZ3_9BILA</name>
<protein>
    <submittedName>
        <fullName evidence="1 3">Uncharacterized protein</fullName>
    </submittedName>
</protein>
<dbReference type="InterPro" id="IPR042538">
    <property type="entry name" value="Nucleoporin_Nup155_C_3"/>
</dbReference>
<dbReference type="Proteomes" id="UP000271098">
    <property type="component" value="Unassembled WGS sequence"/>
</dbReference>
<evidence type="ECO:0000313" key="1">
    <source>
        <dbReference type="EMBL" id="VDK67329.1"/>
    </source>
</evidence>
<proteinExistence type="predicted"/>
<dbReference type="Gene3D" id="1.20.120.1880">
    <property type="entry name" value="Nucleoporin, helical C-terminal domain"/>
    <property type="match status" value="1"/>
</dbReference>
<evidence type="ECO:0000313" key="2">
    <source>
        <dbReference type="Proteomes" id="UP000271098"/>
    </source>
</evidence>
<keyword evidence="2" id="KW-1185">Reference proteome</keyword>
<organism evidence="3">
    <name type="scientific">Gongylonema pulchrum</name>
    <dbReference type="NCBI Taxonomy" id="637853"/>
    <lineage>
        <taxon>Eukaryota</taxon>
        <taxon>Metazoa</taxon>
        <taxon>Ecdysozoa</taxon>
        <taxon>Nematoda</taxon>
        <taxon>Chromadorea</taxon>
        <taxon>Rhabditida</taxon>
        <taxon>Spirurina</taxon>
        <taxon>Spiruromorpha</taxon>
        <taxon>Spiruroidea</taxon>
        <taxon>Gongylonematidae</taxon>
        <taxon>Gongylonema</taxon>
    </lineage>
</organism>
<dbReference type="WBParaSite" id="GPUH_0000904401-mRNA-1">
    <property type="protein sequence ID" value="GPUH_0000904401-mRNA-1"/>
    <property type="gene ID" value="GPUH_0000904401"/>
</dbReference>
<dbReference type="EMBL" id="UYRT01028209">
    <property type="protein sequence ID" value="VDK67329.1"/>
    <property type="molecule type" value="Genomic_DNA"/>
</dbReference>
<gene>
    <name evidence="1" type="ORF">GPUH_LOCUS9032</name>
</gene>
<evidence type="ECO:0000313" key="3">
    <source>
        <dbReference type="WBParaSite" id="GPUH_0000904401-mRNA-1"/>
    </source>
</evidence>
<reference evidence="3" key="1">
    <citation type="submission" date="2016-06" db="UniProtKB">
        <authorList>
            <consortium name="WormBaseParasite"/>
        </authorList>
    </citation>
    <scope>IDENTIFICATION</scope>
</reference>
<accession>A0A183DJZ3</accession>
<reference evidence="1 2" key="2">
    <citation type="submission" date="2018-11" db="EMBL/GenBank/DDBJ databases">
        <authorList>
            <consortium name="Pathogen Informatics"/>
        </authorList>
    </citation>
    <scope>NUCLEOTIDE SEQUENCE [LARGE SCALE GENOMIC DNA]</scope>
</reference>
<dbReference type="AlphaFoldDB" id="A0A183DJZ3"/>